<proteinExistence type="predicted"/>
<name>A0A644T1Y0_9ZZZZ</name>
<feature type="region of interest" description="Disordered" evidence="1">
    <location>
        <begin position="191"/>
        <end position="220"/>
    </location>
</feature>
<comment type="caution">
    <text evidence="2">The sequence shown here is derived from an EMBL/GenBank/DDBJ whole genome shotgun (WGS) entry which is preliminary data.</text>
</comment>
<accession>A0A644T1Y0</accession>
<evidence type="ECO:0000256" key="1">
    <source>
        <dbReference type="SAM" id="MobiDB-lite"/>
    </source>
</evidence>
<feature type="compositionally biased region" description="Basic and acidic residues" evidence="1">
    <location>
        <begin position="12"/>
        <end position="31"/>
    </location>
</feature>
<feature type="region of interest" description="Disordered" evidence="1">
    <location>
        <begin position="335"/>
        <end position="361"/>
    </location>
</feature>
<feature type="compositionally biased region" description="Basic and acidic residues" evidence="1">
    <location>
        <begin position="259"/>
        <end position="269"/>
    </location>
</feature>
<feature type="region of interest" description="Disordered" evidence="1">
    <location>
        <begin position="1"/>
        <end position="31"/>
    </location>
</feature>
<dbReference type="AlphaFoldDB" id="A0A644T1Y0"/>
<dbReference type="EMBL" id="VSSQ01000013">
    <property type="protein sequence ID" value="MPL60908.1"/>
    <property type="molecule type" value="Genomic_DNA"/>
</dbReference>
<feature type="compositionally biased region" description="Basic residues" evidence="1">
    <location>
        <begin position="199"/>
        <end position="210"/>
    </location>
</feature>
<feature type="compositionally biased region" description="Basic and acidic residues" evidence="1">
    <location>
        <begin position="337"/>
        <end position="361"/>
    </location>
</feature>
<organism evidence="2">
    <name type="scientific">bioreactor metagenome</name>
    <dbReference type="NCBI Taxonomy" id="1076179"/>
    <lineage>
        <taxon>unclassified sequences</taxon>
        <taxon>metagenomes</taxon>
        <taxon>ecological metagenomes</taxon>
    </lineage>
</organism>
<protein>
    <submittedName>
        <fullName evidence="2">Uncharacterized protein</fullName>
    </submittedName>
</protein>
<sequence>MQRAGGMDAVEDVDHVPRRHTEGIQTRHDIRQRTRAGDLGDLRVAALLDAGIGPRNHHGFAAGEGVGLRDHRGFLDPERQAALADGNAGDPDVLADHDRTRALVDHHPRLLFGLDPDILDPADDMGGIRGAGLADVDRHGAGIRHLRDPPLELAVDRGLDPRGRGEIGGFQREAKLAQAVELEGDLAFDARPRGDGARGRHAARHRRGLARRRDPAGDDGALGDGVNLAVCRLQRCHHQRAAEQAFRVADRRDRHVDLAARSREGREGGSHQNGSDVLRPELLAGHVDPQTFEDVRHDLFGEGGVAEPVAGAVEPDDQPVADEIVAAHAIDFDQILDPDRGRLHGKRQEQQDDQGEKAHHR</sequence>
<feature type="region of interest" description="Disordered" evidence="1">
    <location>
        <begin position="259"/>
        <end position="280"/>
    </location>
</feature>
<gene>
    <name evidence="2" type="ORF">SDC9_06471</name>
</gene>
<reference evidence="2" key="1">
    <citation type="submission" date="2019-08" db="EMBL/GenBank/DDBJ databases">
        <authorList>
            <person name="Kucharzyk K."/>
            <person name="Murdoch R.W."/>
            <person name="Higgins S."/>
            <person name="Loffler F."/>
        </authorList>
    </citation>
    <scope>NUCLEOTIDE SEQUENCE</scope>
</reference>
<evidence type="ECO:0000313" key="2">
    <source>
        <dbReference type="EMBL" id="MPL60908.1"/>
    </source>
</evidence>